<organism evidence="10 11">
    <name type="scientific">Candidatus Zambryskibacteria bacterium RIFCSPHIGHO2_01_FULL_46_30</name>
    <dbReference type="NCBI Taxonomy" id="1802739"/>
    <lineage>
        <taxon>Bacteria</taxon>
        <taxon>Candidatus Zambryskiibacteriota</taxon>
    </lineage>
</organism>
<dbReference type="Proteomes" id="UP000177746">
    <property type="component" value="Unassembled WGS sequence"/>
</dbReference>
<feature type="transmembrane region" description="Helical" evidence="8">
    <location>
        <begin position="6"/>
        <end position="23"/>
    </location>
</feature>
<name>A0A1G2T5C1_9BACT</name>
<gene>
    <name evidence="10" type="ORF">A2665_00985</name>
</gene>
<feature type="domain" description="Peptidase M14" evidence="9">
    <location>
        <begin position="21"/>
        <end position="288"/>
    </location>
</feature>
<dbReference type="SMART" id="SM00631">
    <property type="entry name" value="Zn_pept"/>
    <property type="match status" value="1"/>
</dbReference>
<accession>A0A1G2T5C1</accession>
<dbReference type="SUPFAM" id="SSF53187">
    <property type="entry name" value="Zn-dependent exopeptidases"/>
    <property type="match status" value="1"/>
</dbReference>
<evidence type="ECO:0000256" key="1">
    <source>
        <dbReference type="ARBA" id="ARBA00001947"/>
    </source>
</evidence>
<comment type="similarity">
    <text evidence="2 7">Belongs to the peptidase M14 family.</text>
</comment>
<evidence type="ECO:0000256" key="7">
    <source>
        <dbReference type="PROSITE-ProRule" id="PRU01379"/>
    </source>
</evidence>
<evidence type="ECO:0000313" key="11">
    <source>
        <dbReference type="Proteomes" id="UP000177746"/>
    </source>
</evidence>
<sequence length="291" mass="32763">MPKKRFIVAIAVVVILIIAILVFTKKEPQSDLPVVSNEQLNDWSRYTKIGTSVEGRKIESYTYRKGDKHLVFIGGIHGGYEWNSVILAYQFMDYLVANPAIVPDNLTVTVIPSLNPDGVYRVTKKEGRFTSNDVSTNTEILASGRFNAHEVDLNRNFDCDWKPTSKWRDRTVSAGLKPFSEPEALALRNFVLENKPDAVIFWHSQANAVYASACENGILPETLTIMNAYSRGSGYPKIESFDSYETSGDAEGWLASINIPSITIELKTHEVIEWEKNLAGIKALFRYYLTK</sequence>
<keyword evidence="8" id="KW-1133">Transmembrane helix</keyword>
<keyword evidence="8" id="KW-0812">Transmembrane</keyword>
<evidence type="ECO:0000256" key="5">
    <source>
        <dbReference type="ARBA" id="ARBA00022833"/>
    </source>
</evidence>
<feature type="active site" description="Proton donor/acceptor" evidence="7">
    <location>
        <position position="265"/>
    </location>
</feature>
<proteinExistence type="inferred from homology"/>
<keyword evidence="6" id="KW-0482">Metalloprotease</keyword>
<dbReference type="GO" id="GO:0006508">
    <property type="term" value="P:proteolysis"/>
    <property type="evidence" value="ECO:0007669"/>
    <property type="project" value="UniProtKB-KW"/>
</dbReference>
<dbReference type="PROSITE" id="PS52035">
    <property type="entry name" value="PEPTIDASE_M14"/>
    <property type="match status" value="1"/>
</dbReference>
<protein>
    <recommendedName>
        <fullName evidence="9">Peptidase M14 domain-containing protein</fullName>
    </recommendedName>
</protein>
<keyword evidence="8" id="KW-0472">Membrane</keyword>
<dbReference type="PANTHER" id="PTHR11705:SF143">
    <property type="entry name" value="SLL0236 PROTEIN"/>
    <property type="match status" value="1"/>
</dbReference>
<dbReference type="Gene3D" id="3.40.630.10">
    <property type="entry name" value="Zn peptidases"/>
    <property type="match status" value="1"/>
</dbReference>
<keyword evidence="3" id="KW-0645">Protease</keyword>
<keyword evidence="4" id="KW-0378">Hydrolase</keyword>
<dbReference type="PANTHER" id="PTHR11705">
    <property type="entry name" value="PROTEASE FAMILY M14 CARBOXYPEPTIDASE A,B"/>
    <property type="match status" value="1"/>
</dbReference>
<evidence type="ECO:0000313" key="10">
    <source>
        <dbReference type="EMBL" id="OHA91791.1"/>
    </source>
</evidence>
<dbReference type="GO" id="GO:0008270">
    <property type="term" value="F:zinc ion binding"/>
    <property type="evidence" value="ECO:0007669"/>
    <property type="project" value="InterPro"/>
</dbReference>
<evidence type="ECO:0000256" key="8">
    <source>
        <dbReference type="SAM" id="Phobius"/>
    </source>
</evidence>
<comment type="caution">
    <text evidence="10">The sequence shown here is derived from an EMBL/GenBank/DDBJ whole genome shotgun (WGS) entry which is preliminary data.</text>
</comment>
<dbReference type="AlphaFoldDB" id="A0A1G2T5C1"/>
<evidence type="ECO:0000256" key="4">
    <source>
        <dbReference type="ARBA" id="ARBA00022801"/>
    </source>
</evidence>
<dbReference type="Pfam" id="PF00246">
    <property type="entry name" value="Peptidase_M14"/>
    <property type="match status" value="1"/>
</dbReference>
<comment type="cofactor">
    <cofactor evidence="1">
        <name>Zn(2+)</name>
        <dbReference type="ChEBI" id="CHEBI:29105"/>
    </cofactor>
</comment>
<dbReference type="GO" id="GO:0004181">
    <property type="term" value="F:metallocarboxypeptidase activity"/>
    <property type="evidence" value="ECO:0007669"/>
    <property type="project" value="InterPro"/>
</dbReference>
<dbReference type="EMBL" id="MHVI01000011">
    <property type="protein sequence ID" value="OHA91791.1"/>
    <property type="molecule type" value="Genomic_DNA"/>
</dbReference>
<dbReference type="GO" id="GO:0005615">
    <property type="term" value="C:extracellular space"/>
    <property type="evidence" value="ECO:0007669"/>
    <property type="project" value="TreeGrafter"/>
</dbReference>
<evidence type="ECO:0000256" key="2">
    <source>
        <dbReference type="ARBA" id="ARBA00005988"/>
    </source>
</evidence>
<dbReference type="InterPro" id="IPR000834">
    <property type="entry name" value="Peptidase_M14"/>
</dbReference>
<evidence type="ECO:0000259" key="9">
    <source>
        <dbReference type="PROSITE" id="PS52035"/>
    </source>
</evidence>
<evidence type="ECO:0000256" key="3">
    <source>
        <dbReference type="ARBA" id="ARBA00022670"/>
    </source>
</evidence>
<reference evidence="10 11" key="1">
    <citation type="journal article" date="2016" name="Nat. Commun.">
        <title>Thousands of microbial genomes shed light on interconnected biogeochemical processes in an aquifer system.</title>
        <authorList>
            <person name="Anantharaman K."/>
            <person name="Brown C.T."/>
            <person name="Hug L.A."/>
            <person name="Sharon I."/>
            <person name="Castelle C.J."/>
            <person name="Probst A.J."/>
            <person name="Thomas B.C."/>
            <person name="Singh A."/>
            <person name="Wilkins M.J."/>
            <person name="Karaoz U."/>
            <person name="Brodie E.L."/>
            <person name="Williams K.H."/>
            <person name="Hubbard S.S."/>
            <person name="Banfield J.F."/>
        </authorList>
    </citation>
    <scope>NUCLEOTIDE SEQUENCE [LARGE SCALE GENOMIC DNA]</scope>
</reference>
<keyword evidence="5" id="KW-0862">Zinc</keyword>
<evidence type="ECO:0000256" key="6">
    <source>
        <dbReference type="ARBA" id="ARBA00023049"/>
    </source>
</evidence>